<evidence type="ECO:0000256" key="1">
    <source>
        <dbReference type="SAM" id="Phobius"/>
    </source>
</evidence>
<sequence length="74" mass="7714">MAGDQSPQKRPTPQAGANAGWTAVGYLIAGIGVWGGIGWLVDKWLDVPMHFGTLIGMLVGMAGAVYLIVKNMGT</sequence>
<feature type="transmembrane region" description="Helical" evidence="1">
    <location>
        <begin position="21"/>
        <end position="41"/>
    </location>
</feature>
<protein>
    <submittedName>
        <fullName evidence="2">AtpZ/AtpI family protein</fullName>
    </submittedName>
</protein>
<dbReference type="Proteomes" id="UP001595816">
    <property type="component" value="Unassembled WGS sequence"/>
</dbReference>
<organism evidence="2 3">
    <name type="scientific">Hamadaea flava</name>
    <dbReference type="NCBI Taxonomy" id="1742688"/>
    <lineage>
        <taxon>Bacteria</taxon>
        <taxon>Bacillati</taxon>
        <taxon>Actinomycetota</taxon>
        <taxon>Actinomycetes</taxon>
        <taxon>Micromonosporales</taxon>
        <taxon>Micromonosporaceae</taxon>
        <taxon>Hamadaea</taxon>
    </lineage>
</organism>
<proteinExistence type="predicted"/>
<name>A0ABV8LIE7_9ACTN</name>
<keyword evidence="1" id="KW-0472">Membrane</keyword>
<keyword evidence="3" id="KW-1185">Reference proteome</keyword>
<keyword evidence="1" id="KW-0812">Transmembrane</keyword>
<evidence type="ECO:0000313" key="3">
    <source>
        <dbReference type="Proteomes" id="UP001595816"/>
    </source>
</evidence>
<evidence type="ECO:0000313" key="2">
    <source>
        <dbReference type="EMBL" id="MFC4130697.1"/>
    </source>
</evidence>
<reference evidence="3" key="1">
    <citation type="journal article" date="2019" name="Int. J. Syst. Evol. Microbiol.">
        <title>The Global Catalogue of Microorganisms (GCM) 10K type strain sequencing project: providing services to taxonomists for standard genome sequencing and annotation.</title>
        <authorList>
            <consortium name="The Broad Institute Genomics Platform"/>
            <consortium name="The Broad Institute Genome Sequencing Center for Infectious Disease"/>
            <person name="Wu L."/>
            <person name="Ma J."/>
        </authorList>
    </citation>
    <scope>NUCLEOTIDE SEQUENCE [LARGE SCALE GENOMIC DNA]</scope>
    <source>
        <strain evidence="3">CGMCC 4.7289</strain>
    </source>
</reference>
<dbReference type="RefSeq" id="WP_253757401.1">
    <property type="nucleotide sequence ID" value="NZ_JAMZDZ010000001.1"/>
</dbReference>
<dbReference type="EMBL" id="JBHSAY010000005">
    <property type="protein sequence ID" value="MFC4130697.1"/>
    <property type="molecule type" value="Genomic_DNA"/>
</dbReference>
<feature type="transmembrane region" description="Helical" evidence="1">
    <location>
        <begin position="47"/>
        <end position="69"/>
    </location>
</feature>
<comment type="caution">
    <text evidence="2">The sequence shown here is derived from an EMBL/GenBank/DDBJ whole genome shotgun (WGS) entry which is preliminary data.</text>
</comment>
<accession>A0ABV8LIE7</accession>
<keyword evidence="1" id="KW-1133">Transmembrane helix</keyword>
<gene>
    <name evidence="2" type="ORF">ACFOZ4_08775</name>
</gene>